<protein>
    <recommendedName>
        <fullName evidence="3">Polyhomeotic-like protein 3</fullName>
    </recommendedName>
</protein>
<dbReference type="Proteomes" id="UP000694565">
    <property type="component" value="Unplaced"/>
</dbReference>
<evidence type="ECO:0008006" key="3">
    <source>
        <dbReference type="Google" id="ProtNLM"/>
    </source>
</evidence>
<sequence length="225" mass="23889">MERQGPGEKPANANRTVATTPITSAAVTMATVCSGSSTCTQAPSTSLNIISPERQAVQVIQHAIHRPQSMAAQYLHQMYAAQQQHLMLQTAALQQHQHSPHLQSLASVCQRQSPSSSGGSLVHQPTGVSQNSITLPASPVTAQLIGRTQTSTGAATTISQQAMLLGNRPANCNQAQMYLRTQMVQTTYLSCSLLFFFQSDLPAVTSCSSLPTSSQVQTLPGTTID</sequence>
<name>A0A8C2XJN6_CYCLU</name>
<accession>A0A8C2XJN6</accession>
<evidence type="ECO:0000313" key="1">
    <source>
        <dbReference type="Ensembl" id="ENSCLMP00005018865.1"/>
    </source>
</evidence>
<dbReference type="AlphaFoldDB" id="A0A8C2XJN6"/>
<organism evidence="1 2">
    <name type="scientific">Cyclopterus lumpus</name>
    <name type="common">Lumpsucker</name>
    <dbReference type="NCBI Taxonomy" id="8103"/>
    <lineage>
        <taxon>Eukaryota</taxon>
        <taxon>Metazoa</taxon>
        <taxon>Chordata</taxon>
        <taxon>Craniata</taxon>
        <taxon>Vertebrata</taxon>
        <taxon>Euteleostomi</taxon>
        <taxon>Actinopterygii</taxon>
        <taxon>Neopterygii</taxon>
        <taxon>Teleostei</taxon>
        <taxon>Neoteleostei</taxon>
        <taxon>Acanthomorphata</taxon>
        <taxon>Eupercaria</taxon>
        <taxon>Perciformes</taxon>
        <taxon>Cottioidei</taxon>
        <taxon>Cottales</taxon>
        <taxon>Cyclopteridae</taxon>
        <taxon>Cyclopterus</taxon>
    </lineage>
</organism>
<reference evidence="1" key="1">
    <citation type="submission" date="2025-08" db="UniProtKB">
        <authorList>
            <consortium name="Ensembl"/>
        </authorList>
    </citation>
    <scope>IDENTIFICATION</scope>
</reference>
<keyword evidence="2" id="KW-1185">Reference proteome</keyword>
<dbReference type="Ensembl" id="ENSCLMT00005019882.1">
    <property type="protein sequence ID" value="ENSCLMP00005018865.1"/>
    <property type="gene ID" value="ENSCLMG00005009498.1"/>
</dbReference>
<evidence type="ECO:0000313" key="2">
    <source>
        <dbReference type="Proteomes" id="UP000694565"/>
    </source>
</evidence>
<dbReference type="GeneTree" id="ENSGT00940000162952"/>
<proteinExistence type="predicted"/>
<reference evidence="1" key="2">
    <citation type="submission" date="2025-09" db="UniProtKB">
        <authorList>
            <consortium name="Ensembl"/>
        </authorList>
    </citation>
    <scope>IDENTIFICATION</scope>
</reference>